<evidence type="ECO:0000256" key="1">
    <source>
        <dbReference type="SAM" id="SignalP"/>
    </source>
</evidence>
<dbReference type="Proteomes" id="UP000030701">
    <property type="component" value="Unassembled WGS sequence"/>
</dbReference>
<feature type="chain" id="PRO_5004944246" evidence="1">
    <location>
        <begin position="20"/>
        <end position="50"/>
    </location>
</feature>
<evidence type="ECO:0000313" key="2">
    <source>
        <dbReference type="EMBL" id="EXM34596.1"/>
    </source>
</evidence>
<dbReference type="AlphaFoldDB" id="X0MMD6"/>
<accession>X0MMD6</accession>
<gene>
    <name evidence="2" type="ORF">FOTG_01386</name>
</gene>
<sequence>MTHRLCANLLMLFVHSAQLNRPSKYAPGCLYLGAKPSGLSKSPGLDHNSS</sequence>
<organism evidence="2">
    <name type="scientific">Fusarium oxysporum f. sp. vasinfectum 25433</name>
    <dbReference type="NCBI Taxonomy" id="1089449"/>
    <lineage>
        <taxon>Eukaryota</taxon>
        <taxon>Fungi</taxon>
        <taxon>Dikarya</taxon>
        <taxon>Ascomycota</taxon>
        <taxon>Pezizomycotina</taxon>
        <taxon>Sordariomycetes</taxon>
        <taxon>Hypocreomycetidae</taxon>
        <taxon>Hypocreales</taxon>
        <taxon>Nectriaceae</taxon>
        <taxon>Fusarium</taxon>
        <taxon>Fusarium oxysporum species complex</taxon>
    </lineage>
</organism>
<feature type="signal peptide" evidence="1">
    <location>
        <begin position="1"/>
        <end position="19"/>
    </location>
</feature>
<proteinExistence type="predicted"/>
<protein>
    <submittedName>
        <fullName evidence="2">Uncharacterized protein</fullName>
    </submittedName>
</protein>
<name>X0MMD6_FUSOX</name>
<dbReference type="HOGENOM" id="CLU_3125097_0_0_1"/>
<dbReference type="EMBL" id="JH657919">
    <property type="protein sequence ID" value="EXM34596.1"/>
    <property type="molecule type" value="Genomic_DNA"/>
</dbReference>
<reference evidence="2" key="2">
    <citation type="submission" date="2012-05" db="EMBL/GenBank/DDBJ databases">
        <title>The Genome Annotation of Fusarium oxysporum Cotton.</title>
        <authorList>
            <consortium name="The Broad Institute Genomics Platform"/>
            <person name="Ma L.-J."/>
            <person name="Corby-Kistler H."/>
            <person name="Broz K."/>
            <person name="Gale L.R."/>
            <person name="Jonkers W."/>
            <person name="O'Donnell K."/>
            <person name="Ploetz R."/>
            <person name="Steinberg C."/>
            <person name="Schwartz D.C."/>
            <person name="VanEtten H."/>
            <person name="Zhou S."/>
            <person name="Young S.K."/>
            <person name="Zeng Q."/>
            <person name="Gargeya S."/>
            <person name="Fitzgerald M."/>
            <person name="Abouelleil A."/>
            <person name="Alvarado L."/>
            <person name="Chapman S.B."/>
            <person name="Gainer-Dewar J."/>
            <person name="Goldberg J."/>
            <person name="Griggs A."/>
            <person name="Gujja S."/>
            <person name="Hansen M."/>
            <person name="Howarth C."/>
            <person name="Imamovic A."/>
            <person name="Ireland A."/>
            <person name="Larimer J."/>
            <person name="McCowan C."/>
            <person name="Murphy C."/>
            <person name="Pearson M."/>
            <person name="Poon T.W."/>
            <person name="Priest M."/>
            <person name="Roberts A."/>
            <person name="Saif S."/>
            <person name="Shea T."/>
            <person name="Sykes S."/>
            <person name="Wortman J."/>
            <person name="Nusbaum C."/>
            <person name="Birren B."/>
        </authorList>
    </citation>
    <scope>NUCLEOTIDE SEQUENCE</scope>
    <source>
        <strain evidence="2">25433</strain>
    </source>
</reference>
<keyword evidence="1" id="KW-0732">Signal</keyword>
<reference evidence="2" key="1">
    <citation type="submission" date="2011-11" db="EMBL/GenBank/DDBJ databases">
        <title>The Genome Sequence of Fusarium oxysporum Cotton.</title>
        <authorList>
            <consortium name="The Broad Institute Genome Sequencing Platform"/>
            <person name="Ma L.-J."/>
            <person name="Gale L.R."/>
            <person name="Schwartz D.C."/>
            <person name="Zhou S."/>
            <person name="Corby-Kistler H."/>
            <person name="Young S.K."/>
            <person name="Zeng Q."/>
            <person name="Gargeya S."/>
            <person name="Fitzgerald M."/>
            <person name="Haas B."/>
            <person name="Abouelleil A."/>
            <person name="Alvarado L."/>
            <person name="Arachchi H.M."/>
            <person name="Berlin A."/>
            <person name="Brown A."/>
            <person name="Chapman S.B."/>
            <person name="Chen Z."/>
            <person name="Dunbar C."/>
            <person name="Freedman E."/>
            <person name="Gearin G."/>
            <person name="Goldberg J."/>
            <person name="Griggs A."/>
            <person name="Gujja S."/>
            <person name="Heiman D."/>
            <person name="Howarth C."/>
            <person name="Larson L."/>
            <person name="Lui A."/>
            <person name="MacDonald P.J.P."/>
            <person name="Montmayeur A."/>
            <person name="Murphy C."/>
            <person name="Neiman D."/>
            <person name="Pearson M."/>
            <person name="Priest M."/>
            <person name="Roberts A."/>
            <person name="Saif S."/>
            <person name="Shea T."/>
            <person name="Shenoy N."/>
            <person name="Sisk P."/>
            <person name="Stolte C."/>
            <person name="Sykes S."/>
            <person name="Wortman J."/>
            <person name="Nusbaum C."/>
            <person name="Birren B."/>
        </authorList>
    </citation>
    <scope>NUCLEOTIDE SEQUENCE [LARGE SCALE GENOMIC DNA]</scope>
    <source>
        <strain evidence="2">25433</strain>
    </source>
</reference>